<dbReference type="Proteomes" id="UP001236014">
    <property type="component" value="Chromosome"/>
</dbReference>
<evidence type="ECO:0000313" key="1">
    <source>
        <dbReference type="EMBL" id="WIX76609.1"/>
    </source>
</evidence>
<dbReference type="EMBL" id="CP127294">
    <property type="protein sequence ID" value="WIX76609.1"/>
    <property type="molecule type" value="Genomic_DNA"/>
</dbReference>
<reference evidence="1 2" key="1">
    <citation type="submission" date="2023-06" db="EMBL/GenBank/DDBJ databases">
        <authorList>
            <person name="Oyuntsetseg B."/>
            <person name="Kim S.B."/>
        </authorList>
    </citation>
    <scope>NUCLEOTIDE SEQUENCE [LARGE SCALE GENOMIC DNA]</scope>
    <source>
        <strain evidence="1 2">2-15</strain>
    </source>
</reference>
<evidence type="ECO:0000313" key="2">
    <source>
        <dbReference type="Proteomes" id="UP001236014"/>
    </source>
</evidence>
<name>A0A9Y2IBS0_9PSEU</name>
<sequence>MLGAHRWQPHLLFKVGRHVVTTWAFKHEDYWQPALNAVFGKVVNKIVERLKQIP</sequence>
<organism evidence="1 2">
    <name type="scientific">Amycolatopsis carbonis</name>
    <dbReference type="NCBI Taxonomy" id="715471"/>
    <lineage>
        <taxon>Bacteria</taxon>
        <taxon>Bacillati</taxon>
        <taxon>Actinomycetota</taxon>
        <taxon>Actinomycetes</taxon>
        <taxon>Pseudonocardiales</taxon>
        <taxon>Pseudonocardiaceae</taxon>
        <taxon>Amycolatopsis</taxon>
    </lineage>
</organism>
<dbReference type="AlphaFoldDB" id="A0A9Y2IBS0"/>
<dbReference type="RefSeq" id="WP_285967357.1">
    <property type="nucleotide sequence ID" value="NZ_CP127294.1"/>
</dbReference>
<dbReference type="KEGG" id="acab:QRX50_34830"/>
<accession>A0A9Y2IBS0</accession>
<gene>
    <name evidence="1" type="ORF">QRX50_34830</name>
</gene>
<protein>
    <submittedName>
        <fullName evidence="1">Uncharacterized protein</fullName>
    </submittedName>
</protein>
<keyword evidence="2" id="KW-1185">Reference proteome</keyword>
<proteinExistence type="predicted"/>